<name>A0A521EHF1_9RHOB</name>
<dbReference type="InterPro" id="IPR011048">
    <property type="entry name" value="Haem_d1_sf"/>
</dbReference>
<gene>
    <name evidence="2" type="ORF">SAMN06265221_11314</name>
</gene>
<dbReference type="SUPFAM" id="SSF51004">
    <property type="entry name" value="C-terminal (heme d1) domain of cytochrome cd1-nitrite reductase"/>
    <property type="match status" value="1"/>
</dbReference>
<evidence type="ECO:0000313" key="3">
    <source>
        <dbReference type="Proteomes" id="UP000319014"/>
    </source>
</evidence>
<dbReference type="PANTHER" id="PTHR47197">
    <property type="entry name" value="PROTEIN NIRF"/>
    <property type="match status" value="1"/>
</dbReference>
<dbReference type="OrthoDB" id="7197435at2"/>
<proteinExistence type="predicted"/>
<evidence type="ECO:0008006" key="4">
    <source>
        <dbReference type="Google" id="ProtNLM"/>
    </source>
</evidence>
<dbReference type="InterPro" id="IPR015943">
    <property type="entry name" value="WD40/YVTN_repeat-like_dom_sf"/>
</dbReference>
<dbReference type="Proteomes" id="UP000319014">
    <property type="component" value="Unassembled WGS sequence"/>
</dbReference>
<keyword evidence="3" id="KW-1185">Reference proteome</keyword>
<keyword evidence="1" id="KW-0732">Signal</keyword>
<sequence length="464" mass="48938">MAMTRFRLLAASALTLSMLAAPSFADALFSQPAKDFDGQVRITGEVRGDPIYKGGKAIVTGARLVPGQTVTLLHGGTVLNDQPITVDAEGGFKYEIAIDDTAIAGNQPIVISTQNPASAEVVELKISEKLPLSGDDKFTATSQPVNPGLYQVIYSPKSDAVFVGSAVGRPPVKESALVKLNPETLEVVAKASPAEAPGKDGKPGGLFAVYGVEVDDANDTVWVTNTRQDTVAVYKQSDLSLVKQFDPGTVPHGRDVVVDEANGRAYASTSFGNEIKVFDTKTLEELDPIVIPSNERGSAFGAMALDIDEEHGKLATVSINTPEAAIVDLKSGDVKVFELPNSKTGSGVAFDAQDGLIFVVSQESDNLLIVNVETGETVHDVYVGATPLNVTFEPKSRLAFVANRGSGTITAVDTQGKIVANLDAGSFPNQLRADGKGNVWAVNKSRGENDEAGDRIWRIAPATN</sequence>
<accession>A0A521EHF1</accession>
<dbReference type="AlphaFoldDB" id="A0A521EHF1"/>
<dbReference type="PANTHER" id="PTHR47197:SF3">
    <property type="entry name" value="DIHYDRO-HEME D1 DEHYDROGENASE"/>
    <property type="match status" value="1"/>
</dbReference>
<evidence type="ECO:0000313" key="2">
    <source>
        <dbReference type="EMBL" id="SMO82600.1"/>
    </source>
</evidence>
<evidence type="ECO:0000256" key="1">
    <source>
        <dbReference type="SAM" id="SignalP"/>
    </source>
</evidence>
<organism evidence="2 3">
    <name type="scientific">Paracoccus laeviglucosivorans</name>
    <dbReference type="NCBI Taxonomy" id="1197861"/>
    <lineage>
        <taxon>Bacteria</taxon>
        <taxon>Pseudomonadati</taxon>
        <taxon>Pseudomonadota</taxon>
        <taxon>Alphaproteobacteria</taxon>
        <taxon>Rhodobacterales</taxon>
        <taxon>Paracoccaceae</taxon>
        <taxon>Paracoccus</taxon>
    </lineage>
</organism>
<feature type="chain" id="PRO_5021929437" description="DNA-binding beta-propeller fold protein YncE" evidence="1">
    <location>
        <begin position="26"/>
        <end position="464"/>
    </location>
</feature>
<dbReference type="Gene3D" id="2.130.10.10">
    <property type="entry name" value="YVTN repeat-like/Quinoprotein amine dehydrogenase"/>
    <property type="match status" value="1"/>
</dbReference>
<dbReference type="EMBL" id="FXTK01000013">
    <property type="protein sequence ID" value="SMO82600.1"/>
    <property type="molecule type" value="Genomic_DNA"/>
</dbReference>
<dbReference type="RefSeq" id="WP_142663772.1">
    <property type="nucleotide sequence ID" value="NZ_FXTK01000013.1"/>
</dbReference>
<protein>
    <recommendedName>
        <fullName evidence="4">DNA-binding beta-propeller fold protein YncE</fullName>
    </recommendedName>
</protein>
<reference evidence="2 3" key="1">
    <citation type="submission" date="2017-05" db="EMBL/GenBank/DDBJ databases">
        <authorList>
            <person name="Varghese N."/>
            <person name="Submissions S."/>
        </authorList>
    </citation>
    <scope>NUCLEOTIDE SEQUENCE [LARGE SCALE GENOMIC DNA]</scope>
    <source>
        <strain evidence="2 3">DSM 100094</strain>
    </source>
</reference>
<dbReference type="InterPro" id="IPR051200">
    <property type="entry name" value="Host-pathogen_enzymatic-act"/>
</dbReference>
<feature type="signal peptide" evidence="1">
    <location>
        <begin position="1"/>
        <end position="25"/>
    </location>
</feature>